<feature type="transmembrane region" description="Helical" evidence="1">
    <location>
        <begin position="45"/>
        <end position="63"/>
    </location>
</feature>
<name>A0A2M4DFA4_ANODA</name>
<reference evidence="2" key="1">
    <citation type="submission" date="2018-01" db="EMBL/GenBank/DDBJ databases">
        <title>An insight into the sialome of Amazonian anophelines.</title>
        <authorList>
            <person name="Ribeiro J.M."/>
            <person name="Scarpassa V."/>
            <person name="Calvo E."/>
        </authorList>
    </citation>
    <scope>NUCLEOTIDE SEQUENCE</scope>
</reference>
<dbReference type="AlphaFoldDB" id="A0A2M4DFA4"/>
<dbReference type="EMBL" id="GGFL01011680">
    <property type="protein sequence ID" value="MBW75858.1"/>
    <property type="molecule type" value="Transcribed_RNA"/>
</dbReference>
<keyword evidence="1" id="KW-0812">Transmembrane</keyword>
<keyword evidence="1" id="KW-0472">Membrane</keyword>
<accession>A0A2M4DFA4</accession>
<organism evidence="2">
    <name type="scientific">Anopheles darlingi</name>
    <name type="common">Mosquito</name>
    <dbReference type="NCBI Taxonomy" id="43151"/>
    <lineage>
        <taxon>Eukaryota</taxon>
        <taxon>Metazoa</taxon>
        <taxon>Ecdysozoa</taxon>
        <taxon>Arthropoda</taxon>
        <taxon>Hexapoda</taxon>
        <taxon>Insecta</taxon>
        <taxon>Pterygota</taxon>
        <taxon>Neoptera</taxon>
        <taxon>Endopterygota</taxon>
        <taxon>Diptera</taxon>
        <taxon>Nematocera</taxon>
        <taxon>Culicoidea</taxon>
        <taxon>Culicidae</taxon>
        <taxon>Anophelinae</taxon>
        <taxon>Anopheles</taxon>
    </lineage>
</organism>
<evidence type="ECO:0000313" key="2">
    <source>
        <dbReference type="EMBL" id="MBW75858.1"/>
    </source>
</evidence>
<sequence length="66" mass="7817">MFFPFFFFLTFSHYRAQSLFGYHSNPLLVPSLSAPDSFTNLLVTSWDRGILPFYILCYILLFVRKI</sequence>
<protein>
    <submittedName>
        <fullName evidence="2">Uncharacterized protein</fullName>
    </submittedName>
</protein>
<proteinExistence type="predicted"/>
<evidence type="ECO:0000256" key="1">
    <source>
        <dbReference type="SAM" id="Phobius"/>
    </source>
</evidence>
<keyword evidence="1" id="KW-1133">Transmembrane helix</keyword>